<dbReference type="CDD" id="cd03215">
    <property type="entry name" value="ABC_Carb_Monos_II"/>
    <property type="match status" value="1"/>
</dbReference>
<dbReference type="GO" id="GO:0005886">
    <property type="term" value="C:plasma membrane"/>
    <property type="evidence" value="ECO:0007669"/>
    <property type="project" value="UniProtKB-SubCell"/>
</dbReference>
<sequence>MNAAVQMNHITKKFGKLYANRDVSLTVERNSIHGIVGENGAGKTTLMKILYGMHPADSGEIVLFGEKVVFHSPKDAIEKRVGMIHQHFTLVPSMTVADNVVLGRPPIRFGVLDKERAWTEVEALCRRCNFQMDLKARVEDLPVGLKQRVEILKALYLGADVLIMDEPTAVLTPQEITGLFETLEKIRNDGTSIILITHKLSEVMDLTDHITVLRAGQVSGNVLTKDTNEVELARMMVGRDVFLQIEKEEQSPGEPVLELEHISCKNAEGVKVLKDVSLTVRRGEIVGIAGVQGNGQTELEDAIAGMDTMYAGSISINGKKVRNTTSPLRRRQLGLGHIPEDRQIAGSAGGASVEDNFLMTLYRQPELGKWGYFSRKTGRELLENQVAQFDIKIPGVKAEGSSLSGGNMQKLIVAREYNLKPQILVAAQPTRGVDIGATEFIHRKLVELRDAGCGVLLISNELSEILSLSDRIMVMYEGKIVGETTSAQADITRLGLWMAGITQEEDKITAAEEKNIAEQPPEQIAENPTDGKGGESA</sequence>
<evidence type="ECO:0000256" key="8">
    <source>
        <dbReference type="ARBA" id="ARBA00023136"/>
    </source>
</evidence>
<dbReference type="PROSITE" id="PS00211">
    <property type="entry name" value="ABC_TRANSPORTER_1"/>
    <property type="match status" value="1"/>
</dbReference>
<keyword evidence="6 11" id="KW-0067">ATP-binding</keyword>
<evidence type="ECO:0000256" key="7">
    <source>
        <dbReference type="ARBA" id="ARBA00022967"/>
    </source>
</evidence>
<evidence type="ECO:0000256" key="9">
    <source>
        <dbReference type="SAM" id="MobiDB-lite"/>
    </source>
</evidence>
<reference evidence="12" key="1">
    <citation type="submission" date="2016-10" db="EMBL/GenBank/DDBJ databases">
        <authorList>
            <person name="Varghese N."/>
            <person name="Submissions S."/>
        </authorList>
    </citation>
    <scope>NUCLEOTIDE SEQUENCE [LARGE SCALE GENOMIC DNA]</scope>
    <source>
        <strain evidence="12">NLAE-zl-G277</strain>
    </source>
</reference>
<dbReference type="InterPro" id="IPR017871">
    <property type="entry name" value="ABC_transporter-like_CS"/>
</dbReference>
<dbReference type="InterPro" id="IPR050107">
    <property type="entry name" value="ABC_carbohydrate_import_ATPase"/>
</dbReference>
<feature type="domain" description="ABC transporter" evidence="10">
    <location>
        <begin position="257"/>
        <end position="502"/>
    </location>
</feature>
<keyword evidence="8" id="KW-0472">Membrane</keyword>
<keyword evidence="11" id="KW-0762">Sugar transport</keyword>
<dbReference type="PROSITE" id="PS50893">
    <property type="entry name" value="ABC_TRANSPORTER_2"/>
    <property type="match status" value="2"/>
</dbReference>
<evidence type="ECO:0000256" key="1">
    <source>
        <dbReference type="ARBA" id="ARBA00004202"/>
    </source>
</evidence>
<keyword evidence="12" id="KW-1185">Reference proteome</keyword>
<dbReference type="EMBL" id="FOIM01000010">
    <property type="protein sequence ID" value="SET65497.1"/>
    <property type="molecule type" value="Genomic_DNA"/>
</dbReference>
<dbReference type="FunFam" id="3.40.50.300:FF:000127">
    <property type="entry name" value="Ribose import ATP-binding protein RbsA"/>
    <property type="match status" value="1"/>
</dbReference>
<dbReference type="Proteomes" id="UP000198508">
    <property type="component" value="Unassembled WGS sequence"/>
</dbReference>
<accession>A0A1I0G3U0</accession>
<dbReference type="GeneID" id="93280865"/>
<dbReference type="AlphaFoldDB" id="A0A1I0G3U0"/>
<evidence type="ECO:0000313" key="12">
    <source>
        <dbReference type="Proteomes" id="UP000198508"/>
    </source>
</evidence>
<evidence type="ECO:0000256" key="5">
    <source>
        <dbReference type="ARBA" id="ARBA00022741"/>
    </source>
</evidence>
<name>A0A1I0G3U0_9FIRM</name>
<feature type="domain" description="ABC transporter" evidence="10">
    <location>
        <begin position="5"/>
        <end position="240"/>
    </location>
</feature>
<dbReference type="SUPFAM" id="SSF52540">
    <property type="entry name" value="P-loop containing nucleoside triphosphate hydrolases"/>
    <property type="match status" value="2"/>
</dbReference>
<evidence type="ECO:0000256" key="3">
    <source>
        <dbReference type="ARBA" id="ARBA00022475"/>
    </source>
</evidence>
<dbReference type="CDD" id="cd03216">
    <property type="entry name" value="ABC_Carb_Monos_I"/>
    <property type="match status" value="1"/>
</dbReference>
<dbReference type="SMART" id="SM00382">
    <property type="entry name" value="AAA"/>
    <property type="match status" value="1"/>
</dbReference>
<dbReference type="Gene3D" id="3.40.50.300">
    <property type="entry name" value="P-loop containing nucleotide triphosphate hydrolases"/>
    <property type="match status" value="2"/>
</dbReference>
<evidence type="ECO:0000256" key="2">
    <source>
        <dbReference type="ARBA" id="ARBA00022448"/>
    </source>
</evidence>
<dbReference type="InterPro" id="IPR027417">
    <property type="entry name" value="P-loop_NTPase"/>
</dbReference>
<dbReference type="InterPro" id="IPR003593">
    <property type="entry name" value="AAA+_ATPase"/>
</dbReference>
<feature type="region of interest" description="Disordered" evidence="9">
    <location>
        <begin position="513"/>
        <end position="537"/>
    </location>
</feature>
<gene>
    <name evidence="11" type="ORF">SAMN05216313_110115</name>
</gene>
<evidence type="ECO:0000256" key="4">
    <source>
        <dbReference type="ARBA" id="ARBA00022737"/>
    </source>
</evidence>
<dbReference type="GO" id="GO:0005524">
    <property type="term" value="F:ATP binding"/>
    <property type="evidence" value="ECO:0007669"/>
    <property type="project" value="UniProtKB-KW"/>
</dbReference>
<dbReference type="PANTHER" id="PTHR43790:SF9">
    <property type="entry name" value="GALACTOFURANOSE TRANSPORTER ATP-BINDING PROTEIN YTFR"/>
    <property type="match status" value="1"/>
</dbReference>
<evidence type="ECO:0000259" key="10">
    <source>
        <dbReference type="PROSITE" id="PS50893"/>
    </source>
</evidence>
<dbReference type="PANTHER" id="PTHR43790">
    <property type="entry name" value="CARBOHYDRATE TRANSPORT ATP-BINDING PROTEIN MG119-RELATED"/>
    <property type="match status" value="1"/>
</dbReference>
<dbReference type="STRING" id="460384.SAMN05216313_110115"/>
<keyword evidence="3" id="KW-1003">Cell membrane</keyword>
<proteinExistence type="predicted"/>
<keyword evidence="2" id="KW-0813">Transport</keyword>
<keyword evidence="7" id="KW-1278">Translocase</keyword>
<dbReference type="GO" id="GO:0016887">
    <property type="term" value="F:ATP hydrolysis activity"/>
    <property type="evidence" value="ECO:0007669"/>
    <property type="project" value="InterPro"/>
</dbReference>
<evidence type="ECO:0000256" key="6">
    <source>
        <dbReference type="ARBA" id="ARBA00022840"/>
    </source>
</evidence>
<dbReference type="Pfam" id="PF00005">
    <property type="entry name" value="ABC_tran"/>
    <property type="match status" value="2"/>
</dbReference>
<protein>
    <submittedName>
        <fullName evidence="11">Simple sugar transport system ATP-binding protein</fullName>
    </submittedName>
</protein>
<organism evidence="11 12">
    <name type="scientific">Enterocloster lavalensis</name>
    <dbReference type="NCBI Taxonomy" id="460384"/>
    <lineage>
        <taxon>Bacteria</taxon>
        <taxon>Bacillati</taxon>
        <taxon>Bacillota</taxon>
        <taxon>Clostridia</taxon>
        <taxon>Lachnospirales</taxon>
        <taxon>Lachnospiraceae</taxon>
        <taxon>Enterocloster</taxon>
    </lineage>
</organism>
<evidence type="ECO:0000313" key="11">
    <source>
        <dbReference type="EMBL" id="SET65497.1"/>
    </source>
</evidence>
<keyword evidence="5" id="KW-0547">Nucleotide-binding</keyword>
<keyword evidence="4" id="KW-0677">Repeat</keyword>
<dbReference type="InterPro" id="IPR003439">
    <property type="entry name" value="ABC_transporter-like_ATP-bd"/>
</dbReference>
<dbReference type="RefSeq" id="WP_092363610.1">
    <property type="nucleotide sequence ID" value="NZ_CP176637.1"/>
</dbReference>
<comment type="subcellular location">
    <subcellularLocation>
        <location evidence="1">Cell membrane</location>
        <topology evidence="1">Peripheral membrane protein</topology>
    </subcellularLocation>
</comment>